<keyword evidence="1" id="KW-0696">RNA-directed RNA polymerase</keyword>
<accession>A0ABX6FIW1</accession>
<keyword evidence="5" id="KW-1185">Reference proteome</keyword>
<dbReference type="Proteomes" id="UP000832094">
    <property type="component" value="Segment"/>
</dbReference>
<keyword evidence="2" id="KW-0808">Transferase</keyword>
<dbReference type="RefSeq" id="YP_010800238.1">
    <property type="nucleotide sequence ID" value="NC_076773.1"/>
</dbReference>
<dbReference type="GeneID" id="80538749"/>
<evidence type="ECO:0000256" key="3">
    <source>
        <dbReference type="ARBA" id="ARBA00022695"/>
    </source>
</evidence>
<proteinExistence type="predicted"/>
<dbReference type="SUPFAM" id="SSF56672">
    <property type="entry name" value="DNA/RNA polymerases"/>
    <property type="match status" value="1"/>
</dbReference>
<protein>
    <submittedName>
        <fullName evidence="4">RNA dependent RNA polymerase</fullName>
    </submittedName>
</protein>
<dbReference type="InterPro" id="IPR043502">
    <property type="entry name" value="DNA/RNA_pol_sf"/>
</dbReference>
<organism evidence="4 5">
    <name type="scientific">Plasmopara viticola lesion associated ourmia-like virus 43</name>
    <dbReference type="NCBI Taxonomy" id="2686513"/>
    <lineage>
        <taxon>Viruses</taxon>
        <taxon>Riboviria</taxon>
        <taxon>Orthornavirae</taxon>
        <taxon>Lenarviricota</taxon>
        <taxon>Miaviricetes</taxon>
        <taxon>Ourlivirales</taxon>
        <taxon>Botourmiaviridae</taxon>
        <taxon>Betascleroulivirus</taxon>
        <taxon>Betascleroulivirus iotaplasmoparae</taxon>
    </lineage>
</organism>
<evidence type="ECO:0000256" key="1">
    <source>
        <dbReference type="ARBA" id="ARBA00022484"/>
    </source>
</evidence>
<evidence type="ECO:0000313" key="4">
    <source>
        <dbReference type="EMBL" id="QGY72573.1"/>
    </source>
</evidence>
<evidence type="ECO:0000256" key="2">
    <source>
        <dbReference type="ARBA" id="ARBA00022679"/>
    </source>
</evidence>
<name>A0ABX6FIW1_9VIRU</name>
<sequence length="606" mass="69468">MSDECFLAAACYEPLRVYRTSRCVCSKTAYDTKMAVRAGLRVVRIRYGIPYSELPDTVENSLESYLLYLLSQGKVRATVCFPRRQSPPDGEGLRSLVRLGRKERWEFAHTVNSFKRNLPTGCRLHTPSKRPLWEKVVFSKPPPTSPEYLRFVKAEVSRIFRPGWDRRYYDNVNSFVPRASAREIPSDKSASRADLIWKGRQEEFIRRCTVEGQCYTDLDCRYKEVLSAGKVRPLTIFSSKMDVLGPLHTTLYDYLSEKPWLLRGSPTAERMRNICVNRVQTSVDLVNATDGLRHDVAEEILDSLFFSSISVPRSIRLLAKETLRPVVDGARKVTHGQMMGAYLSFPLLCLQSYLAARWAARFDSKATFLVNGDDTVISASREVLDEDYPDFFELNAKKTIRAENTVEINSTVFLREGGRWREVRHLRRGTALPGYLGTLHLARACAPSARWSDAFVKSRIGRKWGFLPSQLGLHRSSRAVWRREVSMRKSRFYTDLPCPDVVRDEAIDLIRGYDPDPDETRALQAHMFAHGRTVACREIYSPSIGTVRRSYRYRLSPPWKSLSFNGFRLGRDLPVLSCVPVLREYESDRYKGSLLSLEAFRSRCGL</sequence>
<evidence type="ECO:0000313" key="5">
    <source>
        <dbReference type="Proteomes" id="UP000832094"/>
    </source>
</evidence>
<dbReference type="InterPro" id="IPR008686">
    <property type="entry name" value="RNA_pol_mitovir"/>
</dbReference>
<reference evidence="4 5" key="1">
    <citation type="journal article" date="2020" name="Virus Evol.">
        <title>Analysis of the virome associated to grapevine downy mildew lesions reveals new mycovirus lineages.</title>
        <authorList>
            <person name="Chiapello M."/>
            <person name="Rodriguez-Romero J."/>
            <person name="Ayllon M.A."/>
            <person name="Turina M."/>
        </authorList>
    </citation>
    <scope>NUCLEOTIDE SEQUENCE [LARGE SCALE GENOMIC DNA]</scope>
    <source>
        <strain evidence="4">DMS1_14782</strain>
    </source>
</reference>
<dbReference type="EMBL" id="MN532630">
    <property type="protein sequence ID" value="QGY72573.1"/>
    <property type="molecule type" value="Genomic_RNA"/>
</dbReference>
<keyword evidence="3" id="KW-0548">Nucleotidyltransferase</keyword>
<dbReference type="Pfam" id="PF05919">
    <property type="entry name" value="Mitovir_RNA_pol"/>
    <property type="match status" value="1"/>
</dbReference>